<organism evidence="2 3">
    <name type="scientific">Asprobacillus argus</name>
    <dbReference type="NCBI Taxonomy" id="3076534"/>
    <lineage>
        <taxon>Bacteria</taxon>
        <taxon>Pseudomonadati</taxon>
        <taxon>Bacteroidota</taxon>
        <taxon>Flavobacteriia</taxon>
        <taxon>Flavobacteriales</taxon>
        <taxon>Flavobacteriaceae</taxon>
        <taxon>Asprobacillus</taxon>
    </lineage>
</organism>
<protein>
    <recommendedName>
        <fullName evidence="4">MotA/TolQ/ExbB proton channel domain-containing protein</fullName>
    </recommendedName>
</protein>
<dbReference type="RefSeq" id="WP_349241550.1">
    <property type="nucleotide sequence ID" value="NZ_JAVTTO010000003.1"/>
</dbReference>
<name>A0ABU3LF53_9FLAO</name>
<gene>
    <name evidence="2" type="ORF">RQM59_07855</name>
</gene>
<dbReference type="EMBL" id="JAVTTO010000003">
    <property type="protein sequence ID" value="MDT7832290.1"/>
    <property type="molecule type" value="Genomic_DNA"/>
</dbReference>
<feature type="transmembrane region" description="Helical" evidence="1">
    <location>
        <begin position="48"/>
        <end position="71"/>
    </location>
</feature>
<keyword evidence="1" id="KW-1133">Transmembrane helix</keyword>
<feature type="transmembrane region" description="Helical" evidence="1">
    <location>
        <begin position="15"/>
        <end position="36"/>
    </location>
</feature>
<evidence type="ECO:0000313" key="2">
    <source>
        <dbReference type="EMBL" id="MDT7832290.1"/>
    </source>
</evidence>
<proteinExistence type="predicted"/>
<evidence type="ECO:0008006" key="4">
    <source>
        <dbReference type="Google" id="ProtNLM"/>
    </source>
</evidence>
<evidence type="ECO:0000313" key="3">
    <source>
        <dbReference type="Proteomes" id="UP001257277"/>
    </source>
</evidence>
<reference evidence="2 3" key="1">
    <citation type="submission" date="2023-09" db="EMBL/GenBank/DDBJ databases">
        <title>Novel taxa isolated from Blanes Bay.</title>
        <authorList>
            <person name="Rey-Velasco X."/>
            <person name="Lucena T."/>
        </authorList>
    </citation>
    <scope>NUCLEOTIDE SEQUENCE [LARGE SCALE GENOMIC DNA]</scope>
    <source>
        <strain evidence="2 3">S356</strain>
    </source>
</reference>
<keyword evidence="1" id="KW-0812">Transmembrane</keyword>
<keyword evidence="3" id="KW-1185">Reference proteome</keyword>
<feature type="transmembrane region" description="Helical" evidence="1">
    <location>
        <begin position="91"/>
        <end position="113"/>
    </location>
</feature>
<keyword evidence="1" id="KW-0472">Membrane</keyword>
<dbReference type="Proteomes" id="UP001257277">
    <property type="component" value="Unassembled WGS sequence"/>
</dbReference>
<sequence>MKPLFSNLLSDGGPLFMYPLLILLIVCVVLIIKAFVKGDPDDRSRKLVGSISLFALVWGFLGHLIGLIGALDAISIANDVSNGVLAIGLKIGLLSPTFGMVVFLIARAGMIGLQLKKK</sequence>
<evidence type="ECO:0000256" key="1">
    <source>
        <dbReference type="SAM" id="Phobius"/>
    </source>
</evidence>
<accession>A0ABU3LF53</accession>
<comment type="caution">
    <text evidence="2">The sequence shown here is derived from an EMBL/GenBank/DDBJ whole genome shotgun (WGS) entry which is preliminary data.</text>
</comment>